<dbReference type="InterPro" id="IPR002401">
    <property type="entry name" value="Cyt_P450_E_grp-I"/>
</dbReference>
<evidence type="ECO:0000256" key="3">
    <source>
        <dbReference type="ARBA" id="ARBA00022723"/>
    </source>
</evidence>
<evidence type="ECO:0000256" key="7">
    <source>
        <dbReference type="PIRSR" id="PIRSR602401-1"/>
    </source>
</evidence>
<dbReference type="GO" id="GO:0005737">
    <property type="term" value="C:cytoplasm"/>
    <property type="evidence" value="ECO:0007669"/>
    <property type="project" value="TreeGrafter"/>
</dbReference>
<comment type="similarity">
    <text evidence="2 8">Belongs to the cytochrome P450 family.</text>
</comment>
<keyword evidence="3 7" id="KW-0479">Metal-binding</keyword>
<feature type="binding site" description="axial binding residue" evidence="7">
    <location>
        <position position="443"/>
    </location>
    <ligand>
        <name>heme</name>
        <dbReference type="ChEBI" id="CHEBI:30413"/>
    </ligand>
    <ligandPart>
        <name>Fe</name>
        <dbReference type="ChEBI" id="CHEBI:18248"/>
    </ligandPart>
</feature>
<evidence type="ECO:0000256" key="1">
    <source>
        <dbReference type="ARBA" id="ARBA00004370"/>
    </source>
</evidence>
<evidence type="ECO:0000256" key="2">
    <source>
        <dbReference type="ARBA" id="ARBA00010617"/>
    </source>
</evidence>
<evidence type="ECO:0000256" key="6">
    <source>
        <dbReference type="ARBA" id="ARBA00023136"/>
    </source>
</evidence>
<evidence type="ECO:0008006" key="11">
    <source>
        <dbReference type="Google" id="ProtNLM"/>
    </source>
</evidence>
<dbReference type="FunFam" id="1.10.630.10:FF:000004">
    <property type="entry name" value="cytochrome P450 2D15 isoform X1"/>
    <property type="match status" value="1"/>
</dbReference>
<keyword evidence="4 8" id="KW-0560">Oxidoreductase</keyword>
<dbReference type="GO" id="GO:0016020">
    <property type="term" value="C:membrane"/>
    <property type="evidence" value="ECO:0007669"/>
    <property type="project" value="UniProtKB-SubCell"/>
</dbReference>
<dbReference type="AlphaFoldDB" id="A0AAD9JQB0"/>
<dbReference type="SUPFAM" id="SSF48264">
    <property type="entry name" value="Cytochrome P450"/>
    <property type="match status" value="1"/>
</dbReference>
<dbReference type="GO" id="GO:0016712">
    <property type="term" value="F:oxidoreductase activity, acting on paired donors, with incorporation or reduction of molecular oxygen, reduced flavin or flavoprotein as one donor, and incorporation of one atom of oxygen"/>
    <property type="evidence" value="ECO:0007669"/>
    <property type="project" value="InterPro"/>
</dbReference>
<evidence type="ECO:0000256" key="5">
    <source>
        <dbReference type="ARBA" id="ARBA00023004"/>
    </source>
</evidence>
<dbReference type="GO" id="GO:0008395">
    <property type="term" value="F:steroid hydroxylase activity"/>
    <property type="evidence" value="ECO:0007669"/>
    <property type="project" value="TreeGrafter"/>
</dbReference>
<dbReference type="PRINTS" id="PR00463">
    <property type="entry name" value="EP450I"/>
</dbReference>
<dbReference type="EMBL" id="JAODUP010000208">
    <property type="protein sequence ID" value="KAK2156658.1"/>
    <property type="molecule type" value="Genomic_DNA"/>
</dbReference>
<dbReference type="PROSITE" id="PS00086">
    <property type="entry name" value="CYTOCHROME_P450"/>
    <property type="match status" value="1"/>
</dbReference>
<dbReference type="InterPro" id="IPR017972">
    <property type="entry name" value="Cyt_P450_CS"/>
</dbReference>
<dbReference type="GO" id="GO:0005506">
    <property type="term" value="F:iron ion binding"/>
    <property type="evidence" value="ECO:0007669"/>
    <property type="project" value="InterPro"/>
</dbReference>
<proteinExistence type="inferred from homology"/>
<reference evidence="9" key="1">
    <citation type="journal article" date="2023" name="Mol. Biol. Evol.">
        <title>Third-Generation Sequencing Reveals the Adaptive Role of the Epigenome in Three Deep-Sea Polychaetes.</title>
        <authorList>
            <person name="Perez M."/>
            <person name="Aroh O."/>
            <person name="Sun Y."/>
            <person name="Lan Y."/>
            <person name="Juniper S.K."/>
            <person name="Young C.R."/>
            <person name="Angers B."/>
            <person name="Qian P.Y."/>
        </authorList>
    </citation>
    <scope>NUCLEOTIDE SEQUENCE</scope>
    <source>
        <strain evidence="9">P08H-3</strain>
    </source>
</reference>
<dbReference type="Proteomes" id="UP001208570">
    <property type="component" value="Unassembled WGS sequence"/>
</dbReference>
<comment type="cofactor">
    <cofactor evidence="7">
        <name>heme</name>
        <dbReference type="ChEBI" id="CHEBI:30413"/>
    </cofactor>
</comment>
<dbReference type="GO" id="GO:0006805">
    <property type="term" value="P:xenobiotic metabolic process"/>
    <property type="evidence" value="ECO:0007669"/>
    <property type="project" value="TreeGrafter"/>
</dbReference>
<gene>
    <name evidence="9" type="ORF">LSH36_208g04093</name>
</gene>
<evidence type="ECO:0000313" key="10">
    <source>
        <dbReference type="Proteomes" id="UP001208570"/>
    </source>
</evidence>
<name>A0AAD9JQB0_9ANNE</name>
<dbReference type="GO" id="GO:0006082">
    <property type="term" value="P:organic acid metabolic process"/>
    <property type="evidence" value="ECO:0007669"/>
    <property type="project" value="TreeGrafter"/>
</dbReference>
<keyword evidence="5 7" id="KW-0408">Iron</keyword>
<dbReference type="PANTHER" id="PTHR24300:SF403">
    <property type="entry name" value="CYTOCHROME P450 306A1"/>
    <property type="match status" value="1"/>
</dbReference>
<dbReference type="InterPro" id="IPR036396">
    <property type="entry name" value="Cyt_P450_sf"/>
</dbReference>
<keyword evidence="7 8" id="KW-0349">Heme</keyword>
<evidence type="ECO:0000256" key="4">
    <source>
        <dbReference type="ARBA" id="ARBA00023002"/>
    </source>
</evidence>
<evidence type="ECO:0000256" key="8">
    <source>
        <dbReference type="RuleBase" id="RU000461"/>
    </source>
</evidence>
<dbReference type="Gene3D" id="1.10.630.10">
    <property type="entry name" value="Cytochrome P450"/>
    <property type="match status" value="1"/>
</dbReference>
<dbReference type="PANTHER" id="PTHR24300">
    <property type="entry name" value="CYTOCHROME P450 508A4-RELATED"/>
    <property type="match status" value="1"/>
</dbReference>
<keyword evidence="10" id="KW-1185">Reference proteome</keyword>
<comment type="caution">
    <text evidence="9">The sequence shown here is derived from an EMBL/GenBank/DDBJ whole genome shotgun (WGS) entry which is preliminary data.</text>
</comment>
<dbReference type="Pfam" id="PF00067">
    <property type="entry name" value="p450"/>
    <property type="match status" value="1"/>
</dbReference>
<dbReference type="PRINTS" id="PR01686">
    <property type="entry name" value="EP450ICYP2D"/>
</dbReference>
<dbReference type="PRINTS" id="PR00385">
    <property type="entry name" value="P450"/>
</dbReference>
<organism evidence="9 10">
    <name type="scientific">Paralvinella palmiformis</name>
    <dbReference type="NCBI Taxonomy" id="53620"/>
    <lineage>
        <taxon>Eukaryota</taxon>
        <taxon>Metazoa</taxon>
        <taxon>Spiralia</taxon>
        <taxon>Lophotrochozoa</taxon>
        <taxon>Annelida</taxon>
        <taxon>Polychaeta</taxon>
        <taxon>Sedentaria</taxon>
        <taxon>Canalipalpata</taxon>
        <taxon>Terebellida</taxon>
        <taxon>Terebelliformia</taxon>
        <taxon>Alvinellidae</taxon>
        <taxon>Paralvinella</taxon>
    </lineage>
</organism>
<protein>
    <recommendedName>
        <fullName evidence="11">Cytochrome P450</fullName>
    </recommendedName>
</protein>
<evidence type="ECO:0000313" key="9">
    <source>
        <dbReference type="EMBL" id="KAK2156658.1"/>
    </source>
</evidence>
<keyword evidence="8" id="KW-0503">Monooxygenase</keyword>
<sequence>MFGLEVDVSINNPQIWLVGIIVFILAYNYLTKESWKKLPPGPPALPLIGSLPFLGSSDIREPLRKLANKYGDVFTIYLGTRRVIVLNGYDVIYDAFVKNGQVFSGRGNSFIFAELSGGYGVVSTEGDFWREQRRHALHILRDFGFGRTLLEDRILEEVTFFIEEMEKNTKKPLYPQPIIQKSVANVIASVTFGKRADYEDPAFTKYMKIFNRSIKVMGNSGVINTFPFVRFLPGDLFHFKQLRSDIDYLNSEYQRIIDEHKEAAKEGKEREDFISVYLRKIEEEKNVKDSTFTERQLIGICGDLFAAGTETTSTTLNWAIIYMTLNPNIQDRIHAEIDNVIGRAEPKMNHRLLLPFTEASILETQRLADLVPLGVPHGVMEDVYFRGYLIPKDTLIIPNMYSVHMNPELWPEPEKFKPERFLDSDNKIDKKELIPFSLGKRVCLGESLARMELFLYFTSMMQHFRFKLAPGYPVPSTKGLLGITNVPERFHVIVETRNEN</sequence>
<accession>A0AAD9JQB0</accession>
<keyword evidence="6" id="KW-0472">Membrane</keyword>
<comment type="subcellular location">
    <subcellularLocation>
        <location evidence="1">Membrane</location>
    </subcellularLocation>
</comment>
<dbReference type="InterPro" id="IPR001128">
    <property type="entry name" value="Cyt_P450"/>
</dbReference>
<dbReference type="InterPro" id="IPR008069">
    <property type="entry name" value="Cyt_P450_E_grp-I_CYP2D-like"/>
</dbReference>
<dbReference type="InterPro" id="IPR050182">
    <property type="entry name" value="Cytochrome_P450_fam2"/>
</dbReference>
<dbReference type="GO" id="GO:0020037">
    <property type="term" value="F:heme binding"/>
    <property type="evidence" value="ECO:0007669"/>
    <property type="project" value="InterPro"/>
</dbReference>